<keyword evidence="1" id="KW-0812">Transmembrane</keyword>
<dbReference type="eggNOG" id="KOG4650">
    <property type="taxonomic scope" value="Eukaryota"/>
</dbReference>
<dbReference type="HOGENOM" id="CLU_043418_3_0_1"/>
<dbReference type="Pfam" id="PF06966">
    <property type="entry name" value="DUF1295"/>
    <property type="match status" value="1"/>
</dbReference>
<proteinExistence type="predicted"/>
<evidence type="ECO:0000313" key="2">
    <source>
        <dbReference type="EMBL" id="EKX53609.1"/>
    </source>
</evidence>
<dbReference type="GeneID" id="17310598"/>
<dbReference type="AlphaFoldDB" id="L1JZ58"/>
<dbReference type="PROSITE" id="PS50244">
    <property type="entry name" value="S5A_REDUCTASE"/>
    <property type="match status" value="1"/>
</dbReference>
<dbReference type="PaxDb" id="55529-EKX53609"/>
<reference evidence="2 4" key="1">
    <citation type="journal article" date="2012" name="Nature">
        <title>Algal genomes reveal evolutionary mosaicism and the fate of nucleomorphs.</title>
        <authorList>
            <consortium name="DOE Joint Genome Institute"/>
            <person name="Curtis B.A."/>
            <person name="Tanifuji G."/>
            <person name="Burki F."/>
            <person name="Gruber A."/>
            <person name="Irimia M."/>
            <person name="Maruyama S."/>
            <person name="Arias M.C."/>
            <person name="Ball S.G."/>
            <person name="Gile G.H."/>
            <person name="Hirakawa Y."/>
            <person name="Hopkins J.F."/>
            <person name="Kuo A."/>
            <person name="Rensing S.A."/>
            <person name="Schmutz J."/>
            <person name="Symeonidi A."/>
            <person name="Elias M."/>
            <person name="Eveleigh R.J."/>
            <person name="Herman E.K."/>
            <person name="Klute M.J."/>
            <person name="Nakayama T."/>
            <person name="Obornik M."/>
            <person name="Reyes-Prieto A."/>
            <person name="Armbrust E.V."/>
            <person name="Aves S.J."/>
            <person name="Beiko R.G."/>
            <person name="Coutinho P."/>
            <person name="Dacks J.B."/>
            <person name="Durnford D.G."/>
            <person name="Fast N.M."/>
            <person name="Green B.R."/>
            <person name="Grisdale C.J."/>
            <person name="Hempel F."/>
            <person name="Henrissat B."/>
            <person name="Hoppner M.P."/>
            <person name="Ishida K."/>
            <person name="Kim E."/>
            <person name="Koreny L."/>
            <person name="Kroth P.G."/>
            <person name="Liu Y."/>
            <person name="Malik S.B."/>
            <person name="Maier U.G."/>
            <person name="McRose D."/>
            <person name="Mock T."/>
            <person name="Neilson J.A."/>
            <person name="Onodera N.T."/>
            <person name="Poole A.M."/>
            <person name="Pritham E.J."/>
            <person name="Richards T.A."/>
            <person name="Rocap G."/>
            <person name="Roy S.W."/>
            <person name="Sarai C."/>
            <person name="Schaack S."/>
            <person name="Shirato S."/>
            <person name="Slamovits C.H."/>
            <person name="Spencer D.F."/>
            <person name="Suzuki S."/>
            <person name="Worden A.Z."/>
            <person name="Zauner S."/>
            <person name="Barry K."/>
            <person name="Bell C."/>
            <person name="Bharti A.K."/>
            <person name="Crow J.A."/>
            <person name="Grimwood J."/>
            <person name="Kramer R."/>
            <person name="Lindquist E."/>
            <person name="Lucas S."/>
            <person name="Salamov A."/>
            <person name="McFadden G.I."/>
            <person name="Lane C.E."/>
            <person name="Keeling P.J."/>
            <person name="Gray M.W."/>
            <person name="Grigoriev I.V."/>
            <person name="Archibald J.M."/>
        </authorList>
    </citation>
    <scope>NUCLEOTIDE SEQUENCE</scope>
    <source>
        <strain evidence="2 4">CCMP2712</strain>
    </source>
</reference>
<keyword evidence="1" id="KW-0472">Membrane</keyword>
<dbReference type="Proteomes" id="UP000011087">
    <property type="component" value="Unassembled WGS sequence"/>
</dbReference>
<evidence type="ECO:0000313" key="3">
    <source>
        <dbReference type="EnsemblProtists" id="EKX53609"/>
    </source>
</evidence>
<dbReference type="KEGG" id="gtt:GUITHDRAFT_64145"/>
<feature type="transmembrane region" description="Helical" evidence="1">
    <location>
        <begin position="141"/>
        <end position="165"/>
    </location>
</feature>
<dbReference type="EMBL" id="JH992969">
    <property type="protein sequence ID" value="EKX53609.1"/>
    <property type="molecule type" value="Genomic_DNA"/>
</dbReference>
<evidence type="ECO:0000256" key="1">
    <source>
        <dbReference type="SAM" id="Phobius"/>
    </source>
</evidence>
<gene>
    <name evidence="2" type="ORF">GUITHDRAFT_64145</name>
</gene>
<dbReference type="Gene3D" id="1.20.120.1630">
    <property type="match status" value="1"/>
</dbReference>
<accession>L1JZ58</accession>
<reference evidence="4" key="2">
    <citation type="submission" date="2012-11" db="EMBL/GenBank/DDBJ databases">
        <authorList>
            <person name="Kuo A."/>
            <person name="Curtis B.A."/>
            <person name="Tanifuji G."/>
            <person name="Burki F."/>
            <person name="Gruber A."/>
            <person name="Irimia M."/>
            <person name="Maruyama S."/>
            <person name="Arias M.C."/>
            <person name="Ball S.G."/>
            <person name="Gile G.H."/>
            <person name="Hirakawa Y."/>
            <person name="Hopkins J.F."/>
            <person name="Rensing S.A."/>
            <person name="Schmutz J."/>
            <person name="Symeonidi A."/>
            <person name="Elias M."/>
            <person name="Eveleigh R.J."/>
            <person name="Herman E.K."/>
            <person name="Klute M.J."/>
            <person name="Nakayama T."/>
            <person name="Obornik M."/>
            <person name="Reyes-Prieto A."/>
            <person name="Armbrust E.V."/>
            <person name="Aves S.J."/>
            <person name="Beiko R.G."/>
            <person name="Coutinho P."/>
            <person name="Dacks J.B."/>
            <person name="Durnford D.G."/>
            <person name="Fast N.M."/>
            <person name="Green B.R."/>
            <person name="Grisdale C."/>
            <person name="Hempe F."/>
            <person name="Henrissat B."/>
            <person name="Hoppner M.P."/>
            <person name="Ishida K.-I."/>
            <person name="Kim E."/>
            <person name="Koreny L."/>
            <person name="Kroth P.G."/>
            <person name="Liu Y."/>
            <person name="Malik S.-B."/>
            <person name="Maier U.G."/>
            <person name="McRose D."/>
            <person name="Mock T."/>
            <person name="Neilson J.A."/>
            <person name="Onodera N.T."/>
            <person name="Poole A.M."/>
            <person name="Pritham E.J."/>
            <person name="Richards T.A."/>
            <person name="Rocap G."/>
            <person name="Roy S.W."/>
            <person name="Sarai C."/>
            <person name="Schaack S."/>
            <person name="Shirato S."/>
            <person name="Slamovits C.H."/>
            <person name="Spencer D.F."/>
            <person name="Suzuki S."/>
            <person name="Worden A.Z."/>
            <person name="Zauner S."/>
            <person name="Barry K."/>
            <person name="Bell C."/>
            <person name="Bharti A.K."/>
            <person name="Crow J.A."/>
            <person name="Grimwood J."/>
            <person name="Kramer R."/>
            <person name="Lindquist E."/>
            <person name="Lucas S."/>
            <person name="Salamov A."/>
            <person name="McFadden G.I."/>
            <person name="Lane C.E."/>
            <person name="Keeling P.J."/>
            <person name="Gray M.W."/>
            <person name="Grigoriev I.V."/>
            <person name="Archibald J.M."/>
        </authorList>
    </citation>
    <scope>NUCLEOTIDE SEQUENCE</scope>
    <source>
        <strain evidence="4">CCMP2712</strain>
    </source>
</reference>
<dbReference type="EnsemblProtists" id="EKX53609">
    <property type="protein sequence ID" value="EKX53609"/>
    <property type="gene ID" value="GUITHDRAFT_64145"/>
</dbReference>
<evidence type="ECO:0000313" key="4">
    <source>
        <dbReference type="Proteomes" id="UP000011087"/>
    </source>
</evidence>
<feature type="transmembrane region" description="Helical" evidence="1">
    <location>
        <begin position="36"/>
        <end position="59"/>
    </location>
</feature>
<dbReference type="GO" id="GO:0016020">
    <property type="term" value="C:membrane"/>
    <property type="evidence" value="ECO:0007669"/>
    <property type="project" value="TreeGrafter"/>
</dbReference>
<reference evidence="3" key="3">
    <citation type="submission" date="2016-03" db="UniProtKB">
        <authorList>
            <consortium name="EnsemblProtists"/>
        </authorList>
    </citation>
    <scope>IDENTIFICATION</scope>
</reference>
<organism evidence="2">
    <name type="scientific">Guillardia theta (strain CCMP2712)</name>
    <name type="common">Cryptophyte</name>
    <dbReference type="NCBI Taxonomy" id="905079"/>
    <lineage>
        <taxon>Eukaryota</taxon>
        <taxon>Cryptophyceae</taxon>
        <taxon>Pyrenomonadales</taxon>
        <taxon>Geminigeraceae</taxon>
        <taxon>Guillardia</taxon>
    </lineage>
</organism>
<dbReference type="PANTHER" id="PTHR32251">
    <property type="entry name" value="3-OXO-5-ALPHA-STEROID 4-DEHYDROGENASE"/>
    <property type="match status" value="1"/>
</dbReference>
<keyword evidence="4" id="KW-1185">Reference proteome</keyword>
<name>L1JZ58_GUITC</name>
<keyword evidence="1" id="KW-1133">Transmembrane helix</keyword>
<feature type="transmembrane region" description="Helical" evidence="1">
    <location>
        <begin position="177"/>
        <end position="198"/>
    </location>
</feature>
<dbReference type="OMA" id="SFWLIDP"/>
<dbReference type="OrthoDB" id="201504at2759"/>
<dbReference type="InterPro" id="IPR010721">
    <property type="entry name" value="UstE-like"/>
</dbReference>
<sequence length="293" mass="33360">MLTAGLPSIISVYLVPHSLCSPAPAEGWLKDACELALGSPIVFVNVLFFVNVSVGFWIIGLVQGNFWLIDPYWTFIPPLIGHFYLSHPLAVHPSTARGMVAMALVWIWSIRLTHNYFRREGWRCGAREDWRYTKMAKEHPSAWWILSFFAVGLAQQPMLFVGISLPLYSTAFSNKQWNLIDSIATMLCLKGILIAFVADNQLYRYMKSNEDREAKGQKKVELLDAGLWGLSRHPNYFGEIMWWTSFALFSVNVGEWQMVGGTVFNTLVLVYVSMMTEERMLKGLFGMLLMNAK</sequence>
<dbReference type="PANTHER" id="PTHR32251:SF23">
    <property type="entry name" value="3-OXO-5-ALPHA-STEROID 4-DEHYDROGENASE (DUF1295)"/>
    <property type="match status" value="1"/>
</dbReference>
<feature type="transmembrane region" description="Helical" evidence="1">
    <location>
        <begin position="96"/>
        <end position="113"/>
    </location>
</feature>
<dbReference type="RefSeq" id="XP_005840589.1">
    <property type="nucleotide sequence ID" value="XM_005840532.1"/>
</dbReference>
<protein>
    <submittedName>
        <fullName evidence="2 3">Uncharacterized protein</fullName>
    </submittedName>
</protein>